<comment type="caution">
    <text evidence="2">The sequence shown here is derived from an EMBL/GenBank/DDBJ whole genome shotgun (WGS) entry which is preliminary data.</text>
</comment>
<organism evidence="2 3">
    <name type="scientific">Pholiota conissans</name>
    <dbReference type="NCBI Taxonomy" id="109636"/>
    <lineage>
        <taxon>Eukaryota</taxon>
        <taxon>Fungi</taxon>
        <taxon>Dikarya</taxon>
        <taxon>Basidiomycota</taxon>
        <taxon>Agaricomycotina</taxon>
        <taxon>Agaricomycetes</taxon>
        <taxon>Agaricomycetidae</taxon>
        <taxon>Agaricales</taxon>
        <taxon>Agaricineae</taxon>
        <taxon>Strophariaceae</taxon>
        <taxon>Pholiota</taxon>
    </lineage>
</organism>
<proteinExistence type="predicted"/>
<evidence type="ECO:0000256" key="1">
    <source>
        <dbReference type="SAM" id="MobiDB-lite"/>
    </source>
</evidence>
<keyword evidence="3" id="KW-1185">Reference proteome</keyword>
<reference evidence="2" key="1">
    <citation type="submission" date="2020-11" db="EMBL/GenBank/DDBJ databases">
        <authorList>
            <consortium name="DOE Joint Genome Institute"/>
            <person name="Ahrendt S."/>
            <person name="Riley R."/>
            <person name="Andreopoulos W."/>
            <person name="Labutti K."/>
            <person name="Pangilinan J."/>
            <person name="Ruiz-Duenas F.J."/>
            <person name="Barrasa J.M."/>
            <person name="Sanchez-Garcia M."/>
            <person name="Camarero S."/>
            <person name="Miyauchi S."/>
            <person name="Serrano A."/>
            <person name="Linde D."/>
            <person name="Babiker R."/>
            <person name="Drula E."/>
            <person name="Ayuso-Fernandez I."/>
            <person name="Pacheco R."/>
            <person name="Padilla G."/>
            <person name="Ferreira P."/>
            <person name="Barriuso J."/>
            <person name="Kellner H."/>
            <person name="Castanera R."/>
            <person name="Alfaro M."/>
            <person name="Ramirez L."/>
            <person name="Pisabarro A.G."/>
            <person name="Kuo A."/>
            <person name="Tritt A."/>
            <person name="Lipzen A."/>
            <person name="He G."/>
            <person name="Yan M."/>
            <person name="Ng V."/>
            <person name="Cullen D."/>
            <person name="Martin F."/>
            <person name="Rosso M.-N."/>
            <person name="Henrissat B."/>
            <person name="Hibbett D."/>
            <person name="Martinez A.T."/>
            <person name="Grigoriev I.V."/>
        </authorList>
    </citation>
    <scope>NUCLEOTIDE SEQUENCE</scope>
    <source>
        <strain evidence="2">CIRM-BRFM 674</strain>
    </source>
</reference>
<name>A0A9P5YMV2_9AGAR</name>
<feature type="compositionally biased region" description="Basic and acidic residues" evidence="1">
    <location>
        <begin position="24"/>
        <end position="39"/>
    </location>
</feature>
<feature type="region of interest" description="Disordered" evidence="1">
    <location>
        <begin position="66"/>
        <end position="104"/>
    </location>
</feature>
<evidence type="ECO:0000313" key="3">
    <source>
        <dbReference type="Proteomes" id="UP000807469"/>
    </source>
</evidence>
<accession>A0A9P5YMV2</accession>
<dbReference type="Proteomes" id="UP000807469">
    <property type="component" value="Unassembled WGS sequence"/>
</dbReference>
<sequence length="176" mass="20216">MWAAFLGLKIGEDGRAHAGTGVKRMGEGGRRRGDEQARTEEEEDESIRPPLRRCLLRYLAQRRIMDNRAQQQRVGQRRPKTYDGPTPNGTTDDDDRTRGERMTTRRRIERMDGQRIAKTRNDDNGRTGDRWCEGNPIRRLRPTTTTSNGADTMKRESMDEERMAKRRWAGKQGGGG</sequence>
<feature type="region of interest" description="Disordered" evidence="1">
    <location>
        <begin position="16"/>
        <end position="47"/>
    </location>
</feature>
<feature type="compositionally biased region" description="Basic and acidic residues" evidence="1">
    <location>
        <begin position="152"/>
        <end position="163"/>
    </location>
</feature>
<dbReference type="EMBL" id="MU155509">
    <property type="protein sequence ID" value="KAF9472683.1"/>
    <property type="molecule type" value="Genomic_DNA"/>
</dbReference>
<feature type="region of interest" description="Disordered" evidence="1">
    <location>
        <begin position="118"/>
        <end position="176"/>
    </location>
</feature>
<gene>
    <name evidence="2" type="ORF">BDN70DRAFT_900355</name>
</gene>
<dbReference type="AlphaFoldDB" id="A0A9P5YMV2"/>
<feature type="compositionally biased region" description="Basic and acidic residues" evidence="1">
    <location>
        <begin position="118"/>
        <end position="132"/>
    </location>
</feature>
<evidence type="ECO:0000313" key="2">
    <source>
        <dbReference type="EMBL" id="KAF9472683.1"/>
    </source>
</evidence>
<protein>
    <submittedName>
        <fullName evidence="2">Uncharacterized protein</fullName>
    </submittedName>
</protein>